<evidence type="ECO:0000256" key="5">
    <source>
        <dbReference type="ARBA" id="ARBA00023172"/>
    </source>
</evidence>
<name>A0A2X1QSJ2_9GAMM</name>
<dbReference type="PANTHER" id="PTHR33217:SF9">
    <property type="entry name" value="MUTATOR FAMILY TRANSPOSASE"/>
    <property type="match status" value="1"/>
</dbReference>
<dbReference type="PROSITE" id="PS01007">
    <property type="entry name" value="TRANSPOSASE_MUTATOR"/>
    <property type="match status" value="1"/>
</dbReference>
<evidence type="ECO:0000256" key="4">
    <source>
        <dbReference type="ARBA" id="ARBA00023125"/>
    </source>
</evidence>
<keyword evidence="5 6" id="KW-0233">DNA recombination</keyword>
<dbReference type="Proteomes" id="UP000251942">
    <property type="component" value="Unassembled WGS sequence"/>
</dbReference>
<evidence type="ECO:0000256" key="2">
    <source>
        <dbReference type="ARBA" id="ARBA00010961"/>
    </source>
</evidence>
<reference evidence="7 8" key="1">
    <citation type="submission" date="2018-06" db="EMBL/GenBank/DDBJ databases">
        <authorList>
            <consortium name="Pathogen Informatics"/>
            <person name="Doyle S."/>
        </authorList>
    </citation>
    <scope>NUCLEOTIDE SEQUENCE [LARGE SCALE GENOMIC DNA]</scope>
    <source>
        <strain evidence="7 8">NCTC12022</strain>
    </source>
</reference>
<proteinExistence type="inferred from homology"/>
<dbReference type="InterPro" id="IPR001207">
    <property type="entry name" value="Transposase_mutator"/>
</dbReference>
<keyword evidence="3 6" id="KW-0815">Transposition</keyword>
<sequence>MDARLCLLVIIGVTEHGHKELVAVSDGYRESSASWEELLTSLRQRGLVHSPKLAAGDGALGFWNAISKVYPDTRHQRCWVHKTANILNKLPKSVQPKVKAALHEIWMASTRKDAHKAFDNALELFTPKYPKAMDCLNKDREELLAFYDFPAEHWIHIRTTNPIESAFATVRLRTKKSRNCGSRDSTLAMVFKLMESAQKRWIKIRGFNLLTLVVNNVKFEDGVQVVEQSDWKAA</sequence>
<dbReference type="PANTHER" id="PTHR33217">
    <property type="entry name" value="TRANSPOSASE FOR INSERTION SEQUENCE ELEMENT IS1081"/>
    <property type="match status" value="1"/>
</dbReference>
<dbReference type="GO" id="GO:0003677">
    <property type="term" value="F:DNA binding"/>
    <property type="evidence" value="ECO:0007669"/>
    <property type="project" value="UniProtKB-UniRule"/>
</dbReference>
<accession>A0A2X1QSJ2</accession>
<dbReference type="GO" id="GO:0004803">
    <property type="term" value="F:transposase activity"/>
    <property type="evidence" value="ECO:0007669"/>
    <property type="project" value="UniProtKB-UniRule"/>
</dbReference>
<dbReference type="NCBIfam" id="NF033543">
    <property type="entry name" value="transpos_IS256"/>
    <property type="match status" value="1"/>
</dbReference>
<gene>
    <name evidence="7" type="ORF">NCTC12022_02632</name>
</gene>
<dbReference type="AlphaFoldDB" id="A0A2X1QSJ2"/>
<organism evidence="7 8">
    <name type="scientific">Legionella feeleii</name>
    <dbReference type="NCBI Taxonomy" id="453"/>
    <lineage>
        <taxon>Bacteria</taxon>
        <taxon>Pseudomonadati</taxon>
        <taxon>Pseudomonadota</taxon>
        <taxon>Gammaproteobacteria</taxon>
        <taxon>Legionellales</taxon>
        <taxon>Legionellaceae</taxon>
        <taxon>Legionella</taxon>
    </lineage>
</organism>
<evidence type="ECO:0000313" key="7">
    <source>
        <dbReference type="EMBL" id="SPX61878.1"/>
    </source>
</evidence>
<dbReference type="Pfam" id="PF00872">
    <property type="entry name" value="Transposase_mut"/>
    <property type="match status" value="1"/>
</dbReference>
<evidence type="ECO:0000313" key="8">
    <source>
        <dbReference type="Proteomes" id="UP000251942"/>
    </source>
</evidence>
<evidence type="ECO:0000256" key="3">
    <source>
        <dbReference type="ARBA" id="ARBA00022578"/>
    </source>
</evidence>
<dbReference type="EMBL" id="UASS01000026">
    <property type="protein sequence ID" value="SPX61878.1"/>
    <property type="molecule type" value="Genomic_DNA"/>
</dbReference>
<dbReference type="GO" id="GO:0006313">
    <property type="term" value="P:DNA transposition"/>
    <property type="evidence" value="ECO:0007669"/>
    <property type="project" value="UniProtKB-UniRule"/>
</dbReference>
<keyword evidence="4 6" id="KW-0238">DNA-binding</keyword>
<evidence type="ECO:0000256" key="6">
    <source>
        <dbReference type="RuleBase" id="RU365089"/>
    </source>
</evidence>
<comment type="function">
    <text evidence="1 6">Required for the transposition of the insertion element.</text>
</comment>
<evidence type="ECO:0000256" key="1">
    <source>
        <dbReference type="ARBA" id="ARBA00002190"/>
    </source>
</evidence>
<keyword evidence="6" id="KW-0814">Transposable element</keyword>
<comment type="similarity">
    <text evidence="2 6">Belongs to the transposase mutator family.</text>
</comment>
<protein>
    <recommendedName>
        <fullName evidence="6">Mutator family transposase</fullName>
    </recommendedName>
</protein>